<keyword evidence="1" id="KW-0472">Membrane</keyword>
<keyword evidence="1" id="KW-1133">Transmembrane helix</keyword>
<feature type="transmembrane region" description="Helical" evidence="1">
    <location>
        <begin position="39"/>
        <end position="57"/>
    </location>
</feature>
<dbReference type="AlphaFoldDB" id="A0A6A4QN98"/>
<protein>
    <submittedName>
        <fullName evidence="2">Uncharacterized protein</fullName>
    </submittedName>
</protein>
<evidence type="ECO:0000313" key="3">
    <source>
        <dbReference type="Proteomes" id="UP000447434"/>
    </source>
</evidence>
<comment type="caution">
    <text evidence="2">The sequence shown here is derived from an EMBL/GenBank/DDBJ whole genome shotgun (WGS) entry which is preliminary data.</text>
</comment>
<dbReference type="Proteomes" id="UP000447434">
    <property type="component" value="Chromosome 4"/>
</dbReference>
<sequence>MMKMSVHILTTDMRHWREVGMVANQGSEIETISQVRKRLFWGVAFAIGAVLVCGICYR</sequence>
<gene>
    <name evidence="2" type="ORF">Lalb_Chr04g0254821</name>
</gene>
<dbReference type="EMBL" id="WOCE01000004">
    <property type="protein sequence ID" value="KAE9615400.1"/>
    <property type="molecule type" value="Genomic_DNA"/>
</dbReference>
<keyword evidence="3" id="KW-1185">Reference proteome</keyword>
<evidence type="ECO:0000313" key="2">
    <source>
        <dbReference type="EMBL" id="KAE9615400.1"/>
    </source>
</evidence>
<organism evidence="2 3">
    <name type="scientific">Lupinus albus</name>
    <name type="common">White lupine</name>
    <name type="synonym">Lupinus termis</name>
    <dbReference type="NCBI Taxonomy" id="3870"/>
    <lineage>
        <taxon>Eukaryota</taxon>
        <taxon>Viridiplantae</taxon>
        <taxon>Streptophyta</taxon>
        <taxon>Embryophyta</taxon>
        <taxon>Tracheophyta</taxon>
        <taxon>Spermatophyta</taxon>
        <taxon>Magnoliopsida</taxon>
        <taxon>eudicotyledons</taxon>
        <taxon>Gunneridae</taxon>
        <taxon>Pentapetalae</taxon>
        <taxon>rosids</taxon>
        <taxon>fabids</taxon>
        <taxon>Fabales</taxon>
        <taxon>Fabaceae</taxon>
        <taxon>Papilionoideae</taxon>
        <taxon>50 kb inversion clade</taxon>
        <taxon>genistoids sensu lato</taxon>
        <taxon>core genistoids</taxon>
        <taxon>Genisteae</taxon>
        <taxon>Lupinus</taxon>
    </lineage>
</organism>
<reference evidence="3" key="1">
    <citation type="journal article" date="2020" name="Nat. Commun.">
        <title>Genome sequence of the cluster root forming white lupin.</title>
        <authorList>
            <person name="Hufnagel B."/>
            <person name="Marques A."/>
            <person name="Soriano A."/>
            <person name="Marques L."/>
            <person name="Divol F."/>
            <person name="Doumas P."/>
            <person name="Sallet E."/>
            <person name="Mancinotti D."/>
            <person name="Carrere S."/>
            <person name="Marande W."/>
            <person name="Arribat S."/>
            <person name="Keller J."/>
            <person name="Huneau C."/>
            <person name="Blein T."/>
            <person name="Aime D."/>
            <person name="Laguerre M."/>
            <person name="Taylor J."/>
            <person name="Schubert V."/>
            <person name="Nelson M."/>
            <person name="Geu-Flores F."/>
            <person name="Crespi M."/>
            <person name="Gallardo-Guerrero K."/>
            <person name="Delaux P.-M."/>
            <person name="Salse J."/>
            <person name="Berges H."/>
            <person name="Guyot R."/>
            <person name="Gouzy J."/>
            <person name="Peret B."/>
        </authorList>
    </citation>
    <scope>NUCLEOTIDE SEQUENCE [LARGE SCALE GENOMIC DNA]</scope>
    <source>
        <strain evidence="3">cv. Amiga</strain>
    </source>
</reference>
<accession>A0A6A4QN98</accession>
<name>A0A6A4QN98_LUPAL</name>
<keyword evidence="1" id="KW-0812">Transmembrane</keyword>
<evidence type="ECO:0000256" key="1">
    <source>
        <dbReference type="SAM" id="Phobius"/>
    </source>
</evidence>
<proteinExistence type="predicted"/>